<dbReference type="GO" id="GO:0016787">
    <property type="term" value="F:hydrolase activity"/>
    <property type="evidence" value="ECO:0007669"/>
    <property type="project" value="UniProtKB-KW"/>
</dbReference>
<dbReference type="EMBL" id="CADCVO010000312">
    <property type="protein sequence ID" value="CAA9495608.1"/>
    <property type="molecule type" value="Genomic_DNA"/>
</dbReference>
<dbReference type="InterPro" id="IPR029058">
    <property type="entry name" value="AB_hydrolase_fold"/>
</dbReference>
<reference evidence="3" key="1">
    <citation type="submission" date="2020-02" db="EMBL/GenBank/DDBJ databases">
        <authorList>
            <person name="Meier V. D."/>
        </authorList>
    </citation>
    <scope>NUCLEOTIDE SEQUENCE</scope>
    <source>
        <strain evidence="3">AVDCRST_MAG13</strain>
    </source>
</reference>
<proteinExistence type="predicted"/>
<protein>
    <recommendedName>
        <fullName evidence="2">BD-FAE-like domain-containing protein</fullName>
    </recommendedName>
</protein>
<feature type="domain" description="BD-FAE-like" evidence="2">
    <location>
        <begin position="29"/>
        <end position="220"/>
    </location>
</feature>
<accession>A0A6J4SM78</accession>
<dbReference type="AlphaFoldDB" id="A0A6J4SM78"/>
<dbReference type="Pfam" id="PF20434">
    <property type="entry name" value="BD-FAE"/>
    <property type="match status" value="1"/>
</dbReference>
<evidence type="ECO:0000259" key="2">
    <source>
        <dbReference type="Pfam" id="PF20434"/>
    </source>
</evidence>
<dbReference type="Gene3D" id="3.40.50.1820">
    <property type="entry name" value="alpha/beta hydrolase"/>
    <property type="match status" value="1"/>
</dbReference>
<keyword evidence="1" id="KW-0378">Hydrolase</keyword>
<evidence type="ECO:0000313" key="3">
    <source>
        <dbReference type="EMBL" id="CAA9495608.1"/>
    </source>
</evidence>
<organism evidence="3">
    <name type="scientific">uncultured Solirubrobacteraceae bacterium</name>
    <dbReference type="NCBI Taxonomy" id="1162706"/>
    <lineage>
        <taxon>Bacteria</taxon>
        <taxon>Bacillati</taxon>
        <taxon>Actinomycetota</taxon>
        <taxon>Thermoleophilia</taxon>
        <taxon>Solirubrobacterales</taxon>
        <taxon>Solirubrobacteraceae</taxon>
        <taxon>environmental samples</taxon>
    </lineage>
</organism>
<dbReference type="PANTHER" id="PTHR48081">
    <property type="entry name" value="AB HYDROLASE SUPERFAMILY PROTEIN C4A8.06C"/>
    <property type="match status" value="1"/>
</dbReference>
<dbReference type="InterPro" id="IPR049492">
    <property type="entry name" value="BD-FAE-like_dom"/>
</dbReference>
<gene>
    <name evidence="3" type="ORF">AVDCRST_MAG13-1973</name>
</gene>
<evidence type="ECO:0000256" key="1">
    <source>
        <dbReference type="ARBA" id="ARBA00022801"/>
    </source>
</evidence>
<name>A0A6J4SM78_9ACTN</name>
<dbReference type="SUPFAM" id="SSF53474">
    <property type="entry name" value="alpha/beta-Hydrolases"/>
    <property type="match status" value="1"/>
</dbReference>
<dbReference type="InterPro" id="IPR050300">
    <property type="entry name" value="GDXG_lipolytic_enzyme"/>
</dbReference>
<sequence>MSLVRRIALSALTRPDRHRFGPDPSQVGDLHLPSGPGPFPVAVVLHGGYWQTRYGKLVTRPLAADLARRGWAAWNLEYRRLGGGRGGGGGWPMTFEDVAAGVDHLAELGDARLDLTRVAAVGHSAGGQLALWAGARPGLPAGAPGADPRVTLTRVAALAPVTNLAAAGGVARALLGGSPAEVPERFAQADPVRRAPLPIPVLVVHALDDRTVPATRSREYAARARAAGGDVTLVEFPTGGHRSPIDPAWEPWDATVAWLGAEQAVPAGVR</sequence>